<accession>A0AAV6JH80</accession>
<dbReference type="Gene3D" id="2.40.330.10">
    <property type="entry name" value="DNA-binding pseudobarrel domain"/>
    <property type="match status" value="1"/>
</dbReference>
<dbReference type="AlphaFoldDB" id="A0AAV6JH80"/>
<evidence type="ECO:0000256" key="2">
    <source>
        <dbReference type="ARBA" id="ARBA00023015"/>
    </source>
</evidence>
<dbReference type="GO" id="GO:0005634">
    <property type="term" value="C:nucleus"/>
    <property type="evidence" value="ECO:0007669"/>
    <property type="project" value="UniProtKB-SubCell"/>
</dbReference>
<evidence type="ECO:0000256" key="5">
    <source>
        <dbReference type="ARBA" id="ARBA00023242"/>
    </source>
</evidence>
<keyword evidence="2" id="KW-0805">Transcription regulation</keyword>
<evidence type="ECO:0000313" key="6">
    <source>
        <dbReference type="EMBL" id="KAG5540521.1"/>
    </source>
</evidence>
<proteinExistence type="predicted"/>
<dbReference type="Proteomes" id="UP000823749">
    <property type="component" value="Chromosome 7"/>
</dbReference>
<protein>
    <recommendedName>
        <fullName evidence="8">F-box associated domain-containing protein</fullName>
    </recommendedName>
</protein>
<evidence type="ECO:0000313" key="7">
    <source>
        <dbReference type="Proteomes" id="UP000823749"/>
    </source>
</evidence>
<gene>
    <name evidence="6" type="ORF">RHGRI_020662</name>
</gene>
<dbReference type="GO" id="GO:0003677">
    <property type="term" value="F:DNA binding"/>
    <property type="evidence" value="ECO:0007669"/>
    <property type="project" value="UniProtKB-KW"/>
</dbReference>
<reference evidence="6" key="1">
    <citation type="submission" date="2020-08" db="EMBL/GenBank/DDBJ databases">
        <title>Plant Genome Project.</title>
        <authorList>
            <person name="Zhang R.-G."/>
        </authorList>
    </citation>
    <scope>NUCLEOTIDE SEQUENCE</scope>
    <source>
        <strain evidence="6">WSP0</strain>
        <tissue evidence="6">Leaf</tissue>
    </source>
</reference>
<organism evidence="6 7">
    <name type="scientific">Rhododendron griersonianum</name>
    <dbReference type="NCBI Taxonomy" id="479676"/>
    <lineage>
        <taxon>Eukaryota</taxon>
        <taxon>Viridiplantae</taxon>
        <taxon>Streptophyta</taxon>
        <taxon>Embryophyta</taxon>
        <taxon>Tracheophyta</taxon>
        <taxon>Spermatophyta</taxon>
        <taxon>Magnoliopsida</taxon>
        <taxon>eudicotyledons</taxon>
        <taxon>Gunneridae</taxon>
        <taxon>Pentapetalae</taxon>
        <taxon>asterids</taxon>
        <taxon>Ericales</taxon>
        <taxon>Ericaceae</taxon>
        <taxon>Ericoideae</taxon>
        <taxon>Rhodoreae</taxon>
        <taxon>Rhododendron</taxon>
    </lineage>
</organism>
<keyword evidence="4" id="KW-0804">Transcription</keyword>
<comment type="caution">
    <text evidence="6">The sequence shown here is derived from an EMBL/GenBank/DDBJ whole genome shotgun (WGS) entry which is preliminary data.</text>
</comment>
<comment type="subcellular location">
    <subcellularLocation>
        <location evidence="1">Nucleus</location>
    </subcellularLocation>
</comment>
<dbReference type="EMBL" id="JACTNZ010000007">
    <property type="protein sequence ID" value="KAG5540521.1"/>
    <property type="molecule type" value="Genomic_DNA"/>
</dbReference>
<sequence length="385" mass="44605">MMMMQKPLGGMQLSFLDMELKTVKIIIGSRIPGDLNGGIMELPKSQHISSSILSIRSWRVSPFRNLESVCVGKMVLHVPFLRWGSDGNPLTSSSGTASYYLETPGGEQVIAAVAICTEDYRLIYRASEEFVEEYQEFLHLGPVVGWNYVFQLNACVPSFWYFKTLSMSTVVQRLPRGLWQHFPSDDLSTWVLLRHGSKAWPVEVVNCEFRKGWDDFCEAHELQFEHKLILACERKWVFHAVMFDACGYEFVFDWSRPNARWHDLPPPPGDLRTACLPSTFMAHHTVLKFLCFNVYGPDLRIEFEAQLKDVFKMLSLEQMVVRMANRTWTIRILDYKLSVQQFNQFAAALHLQFLNHVMVTMLPTVEFVVIVIDGRYDSERVYDWF</sequence>
<evidence type="ECO:0000256" key="1">
    <source>
        <dbReference type="ARBA" id="ARBA00004123"/>
    </source>
</evidence>
<name>A0AAV6JH80_9ERIC</name>
<keyword evidence="3" id="KW-0238">DNA-binding</keyword>
<evidence type="ECO:0000256" key="3">
    <source>
        <dbReference type="ARBA" id="ARBA00023125"/>
    </source>
</evidence>
<dbReference type="SUPFAM" id="SSF101936">
    <property type="entry name" value="DNA-binding pseudobarrel domain"/>
    <property type="match status" value="1"/>
</dbReference>
<evidence type="ECO:0008006" key="8">
    <source>
        <dbReference type="Google" id="ProtNLM"/>
    </source>
</evidence>
<dbReference type="InterPro" id="IPR015300">
    <property type="entry name" value="DNA-bd_pseudobarrel_sf"/>
</dbReference>
<keyword evidence="7" id="KW-1185">Reference proteome</keyword>
<keyword evidence="5" id="KW-0539">Nucleus</keyword>
<evidence type="ECO:0000256" key="4">
    <source>
        <dbReference type="ARBA" id="ARBA00023163"/>
    </source>
</evidence>